<dbReference type="Proteomes" id="UP000724584">
    <property type="component" value="Unassembled WGS sequence"/>
</dbReference>
<reference evidence="1 2" key="1">
    <citation type="journal article" date="2021" name="Nat. Commun.">
        <title>Genetic determinants of endophytism in the Arabidopsis root mycobiome.</title>
        <authorList>
            <person name="Mesny F."/>
            <person name="Miyauchi S."/>
            <person name="Thiergart T."/>
            <person name="Pickel B."/>
            <person name="Atanasova L."/>
            <person name="Karlsson M."/>
            <person name="Huettel B."/>
            <person name="Barry K.W."/>
            <person name="Haridas S."/>
            <person name="Chen C."/>
            <person name="Bauer D."/>
            <person name="Andreopoulos W."/>
            <person name="Pangilinan J."/>
            <person name="LaButti K."/>
            <person name="Riley R."/>
            <person name="Lipzen A."/>
            <person name="Clum A."/>
            <person name="Drula E."/>
            <person name="Henrissat B."/>
            <person name="Kohler A."/>
            <person name="Grigoriev I.V."/>
            <person name="Martin F.M."/>
            <person name="Hacquard S."/>
        </authorList>
    </citation>
    <scope>NUCLEOTIDE SEQUENCE [LARGE SCALE GENOMIC DNA]</scope>
    <source>
        <strain evidence="1 2">MPI-SDFR-AT-0079</strain>
    </source>
</reference>
<organism evidence="1 2">
    <name type="scientific">Chaetomium tenue</name>
    <dbReference type="NCBI Taxonomy" id="1854479"/>
    <lineage>
        <taxon>Eukaryota</taxon>
        <taxon>Fungi</taxon>
        <taxon>Dikarya</taxon>
        <taxon>Ascomycota</taxon>
        <taxon>Pezizomycotina</taxon>
        <taxon>Sordariomycetes</taxon>
        <taxon>Sordariomycetidae</taxon>
        <taxon>Sordariales</taxon>
        <taxon>Chaetomiaceae</taxon>
        <taxon>Chaetomium</taxon>
    </lineage>
</organism>
<protein>
    <submittedName>
        <fullName evidence="1">Uncharacterized protein</fullName>
    </submittedName>
</protein>
<sequence>MQVEVPQHLRLGHMLLQLLYHPPNAELETSRAPPLGLKPGLITCNRQSFKQSSCNGHICLVFGLPCIALQCLVAGLQMWYKEAKHEAPGFPCFLSGLHGAPTDLAKTGFALLSLLCNSAGCPCTAPGSRPPWAICKALHCMACGHLRGSNGHFQHHKAL</sequence>
<gene>
    <name evidence="1" type="ORF">F5144DRAFT_207802</name>
</gene>
<name>A0ACB7PFQ0_9PEZI</name>
<keyword evidence="2" id="KW-1185">Reference proteome</keyword>
<evidence type="ECO:0000313" key="2">
    <source>
        <dbReference type="Proteomes" id="UP000724584"/>
    </source>
</evidence>
<accession>A0ACB7PFQ0</accession>
<proteinExistence type="predicted"/>
<dbReference type="EMBL" id="JAGIZQ010000003">
    <property type="protein sequence ID" value="KAH6637157.1"/>
    <property type="molecule type" value="Genomic_DNA"/>
</dbReference>
<evidence type="ECO:0000313" key="1">
    <source>
        <dbReference type="EMBL" id="KAH6637157.1"/>
    </source>
</evidence>
<comment type="caution">
    <text evidence="1">The sequence shown here is derived from an EMBL/GenBank/DDBJ whole genome shotgun (WGS) entry which is preliminary data.</text>
</comment>